<proteinExistence type="predicted"/>
<evidence type="ECO:0000313" key="1">
    <source>
        <dbReference type="EMBL" id="TVX97384.1"/>
    </source>
</evidence>
<gene>
    <name evidence="1" type="ORF">FPZ45_18810</name>
</gene>
<dbReference type="SUPFAM" id="SSF51391">
    <property type="entry name" value="Thiamin phosphate synthase"/>
    <property type="match status" value="1"/>
</dbReference>
<reference evidence="1 2" key="1">
    <citation type="submission" date="2019-07" db="EMBL/GenBank/DDBJ databases">
        <authorList>
            <person name="Kim J."/>
        </authorList>
    </citation>
    <scope>NUCLEOTIDE SEQUENCE [LARGE SCALE GENOMIC DNA]</scope>
    <source>
        <strain evidence="1 2">G13</strain>
    </source>
</reference>
<keyword evidence="2" id="KW-1185">Reference proteome</keyword>
<accession>A0A559JBX3</accession>
<dbReference type="RefSeq" id="WP_144705319.1">
    <property type="nucleotide sequence ID" value="NZ_VNJJ01000012.1"/>
</dbReference>
<dbReference type="Proteomes" id="UP000316330">
    <property type="component" value="Unassembled WGS sequence"/>
</dbReference>
<comment type="caution">
    <text evidence="1">The sequence shown here is derived from an EMBL/GenBank/DDBJ whole genome shotgun (WGS) entry which is preliminary data.</text>
</comment>
<sequence>MAKLQTLLKSRKLSLIVSLPANDAALARAALEEGADGLKVHANVGHRASGNHFGPLEEYEETFRSIRSQFDGPLGIVPAGSVEEARRDEIERLAPLGFDFYSIYAHHLPSFMLHGTGLDRTFAVNEFSDLSLLSSASHYGFAAVEASIVPGDEYGTPLNFADVLKYRRIVEQSGIPVLLPSQRKLVPDDVRVLGETGIKAIMLGAIVAGRSEDTIRRAVSEFRDAIDRWME</sequence>
<dbReference type="OrthoDB" id="369749at2"/>
<organism evidence="1 2">
    <name type="scientific">Cohnella terricola</name>
    <dbReference type="NCBI Taxonomy" id="1289167"/>
    <lineage>
        <taxon>Bacteria</taxon>
        <taxon>Bacillati</taxon>
        <taxon>Bacillota</taxon>
        <taxon>Bacilli</taxon>
        <taxon>Bacillales</taxon>
        <taxon>Paenibacillaceae</taxon>
        <taxon>Cohnella</taxon>
    </lineage>
</organism>
<name>A0A559JBX3_9BACL</name>
<protein>
    <submittedName>
        <fullName evidence="1">Uncharacterized protein</fullName>
    </submittedName>
</protein>
<dbReference type="AlphaFoldDB" id="A0A559JBX3"/>
<evidence type="ECO:0000313" key="2">
    <source>
        <dbReference type="Proteomes" id="UP000316330"/>
    </source>
</evidence>
<dbReference type="EMBL" id="VNJJ01000012">
    <property type="protein sequence ID" value="TVX97384.1"/>
    <property type="molecule type" value="Genomic_DNA"/>
</dbReference>
<dbReference type="InterPro" id="IPR036206">
    <property type="entry name" value="ThiamineP_synth_sf"/>
</dbReference>